<dbReference type="PANTHER" id="PTHR45753:SF6">
    <property type="entry name" value="ASPARTATE CARBAMOYLTRANSFERASE"/>
    <property type="match status" value="1"/>
</dbReference>
<dbReference type="PANTHER" id="PTHR45753">
    <property type="entry name" value="ORNITHINE CARBAMOYLTRANSFERASE, MITOCHONDRIAL"/>
    <property type="match status" value="1"/>
</dbReference>
<dbReference type="PRINTS" id="PR00100">
    <property type="entry name" value="AOTCASE"/>
</dbReference>
<dbReference type="InterPro" id="IPR006131">
    <property type="entry name" value="Asp_carbamoyltransf_Asp/Orn-bd"/>
</dbReference>
<sequence length="365" mass="41763">SSTLKEVRIVPRRVGYTLELVYEKILPKRRKRKRFTRKGAIDLGTINLVAFVDNLGNQPIVIKDHGKGIKSIIHYYLKFQTKLREQYVDLLKNKIMVTAFYQPSTRTRLAHESAMLRLGGKVTGFSDAKMTRAGDFYMESIKDTFKMLENYGDVIVMRHFLKGAPEEAAKWVSIPIINGGDGWGEHPTQILTDLYTIYKEKGHLDGLRWVAVGDMRMRTMHSLGHALTQFDCPITFISPKDMELPDEYREDFKRNGLNFTEGNDVRTVIADADVILVEPVVQPDYTKSRDERDGDVALTPPEFQITKELLETKAKSDAILLHSLPRMDEIPPDVDQTRWARYWKEGFNGVVMRMALIALVLGAEE</sequence>
<dbReference type="InterPro" id="IPR036901">
    <property type="entry name" value="Asp/Orn_carbamoylTrfase_sf"/>
</dbReference>
<evidence type="ECO:0000256" key="6">
    <source>
        <dbReference type="ARBA" id="ARBA00043884"/>
    </source>
</evidence>
<dbReference type="NCBIfam" id="TIGR00670">
    <property type="entry name" value="asp_carb_tr"/>
    <property type="match status" value="1"/>
</dbReference>
<comment type="catalytic activity">
    <reaction evidence="7">
        <text>carbamoyl phosphate + L-aspartate = N-carbamoyl-L-aspartate + phosphate + H(+)</text>
        <dbReference type="Rhea" id="RHEA:20013"/>
        <dbReference type="ChEBI" id="CHEBI:15378"/>
        <dbReference type="ChEBI" id="CHEBI:29991"/>
        <dbReference type="ChEBI" id="CHEBI:32814"/>
        <dbReference type="ChEBI" id="CHEBI:43474"/>
        <dbReference type="ChEBI" id="CHEBI:58228"/>
        <dbReference type="EC" id="2.1.3.2"/>
    </reaction>
</comment>
<dbReference type="GO" id="GO:0016597">
    <property type="term" value="F:amino acid binding"/>
    <property type="evidence" value="ECO:0007669"/>
    <property type="project" value="InterPro"/>
</dbReference>
<proteinExistence type="inferred from homology"/>
<dbReference type="GO" id="GO:0044205">
    <property type="term" value="P:'de novo' UMP biosynthetic process"/>
    <property type="evidence" value="ECO:0007669"/>
    <property type="project" value="UniProtKB-UniPathway"/>
</dbReference>
<dbReference type="AlphaFoldDB" id="X0Z6S9"/>
<feature type="domain" description="Aspartate/ornithine carbamoyltransferase carbamoyl-P binding" evidence="9">
    <location>
        <begin position="69"/>
        <end position="198"/>
    </location>
</feature>
<evidence type="ECO:0000256" key="7">
    <source>
        <dbReference type="ARBA" id="ARBA00048859"/>
    </source>
</evidence>
<protein>
    <recommendedName>
        <fullName evidence="3">aspartate carbamoyltransferase</fullName>
        <ecNumber evidence="3">2.1.3.2</ecNumber>
    </recommendedName>
</protein>
<dbReference type="InterPro" id="IPR006130">
    <property type="entry name" value="Asp/Orn_carbamoylTrfase"/>
</dbReference>
<keyword evidence="5" id="KW-0665">Pyrimidine biosynthesis</keyword>
<comment type="function">
    <text evidence="6">Catalyzes the condensation of carbamoyl phosphate and aspartate to form carbamoyl aspartate and inorganic phosphate, the committed step in the de novo pyrimidine nucleotide biosynthesis pathway.</text>
</comment>
<dbReference type="Gene3D" id="3.40.50.1370">
    <property type="entry name" value="Aspartate/ornithine carbamoyltransferase"/>
    <property type="match status" value="2"/>
</dbReference>
<dbReference type="Pfam" id="PF00185">
    <property type="entry name" value="OTCace"/>
    <property type="match status" value="1"/>
</dbReference>
<gene>
    <name evidence="10" type="ORF">S01H4_14844</name>
</gene>
<dbReference type="UniPathway" id="UPA00070">
    <property type="reaction ID" value="UER00116"/>
</dbReference>
<accession>X0Z6S9</accession>
<evidence type="ECO:0000256" key="4">
    <source>
        <dbReference type="ARBA" id="ARBA00022679"/>
    </source>
</evidence>
<dbReference type="SUPFAM" id="SSF53671">
    <property type="entry name" value="Aspartate/ornithine carbamoyltransferase"/>
    <property type="match status" value="1"/>
</dbReference>
<evidence type="ECO:0000256" key="3">
    <source>
        <dbReference type="ARBA" id="ARBA00013008"/>
    </source>
</evidence>
<dbReference type="Pfam" id="PF02729">
    <property type="entry name" value="OTCace_N"/>
    <property type="match status" value="1"/>
</dbReference>
<dbReference type="InterPro" id="IPR006132">
    <property type="entry name" value="Asp/Orn_carbamoyltranf_P-bd"/>
</dbReference>
<feature type="non-terminal residue" evidence="10">
    <location>
        <position position="1"/>
    </location>
</feature>
<dbReference type="EMBL" id="BART01006505">
    <property type="protein sequence ID" value="GAG64794.1"/>
    <property type="molecule type" value="Genomic_DNA"/>
</dbReference>
<evidence type="ECO:0000259" key="8">
    <source>
        <dbReference type="Pfam" id="PF00185"/>
    </source>
</evidence>
<dbReference type="InterPro" id="IPR002082">
    <property type="entry name" value="Asp_carbamoyltransf"/>
</dbReference>
<evidence type="ECO:0000259" key="9">
    <source>
        <dbReference type="Pfam" id="PF02729"/>
    </source>
</evidence>
<dbReference type="GO" id="GO:0006207">
    <property type="term" value="P:'de novo' pyrimidine nucleobase biosynthetic process"/>
    <property type="evidence" value="ECO:0007669"/>
    <property type="project" value="InterPro"/>
</dbReference>
<evidence type="ECO:0000256" key="1">
    <source>
        <dbReference type="ARBA" id="ARBA00004852"/>
    </source>
</evidence>
<organism evidence="10">
    <name type="scientific">marine sediment metagenome</name>
    <dbReference type="NCBI Taxonomy" id="412755"/>
    <lineage>
        <taxon>unclassified sequences</taxon>
        <taxon>metagenomes</taxon>
        <taxon>ecological metagenomes</taxon>
    </lineage>
</organism>
<reference evidence="10" key="1">
    <citation type="journal article" date="2014" name="Front. Microbiol.">
        <title>High frequency of phylogenetically diverse reductive dehalogenase-homologous genes in deep subseafloor sedimentary metagenomes.</title>
        <authorList>
            <person name="Kawai M."/>
            <person name="Futagami T."/>
            <person name="Toyoda A."/>
            <person name="Takaki Y."/>
            <person name="Nishi S."/>
            <person name="Hori S."/>
            <person name="Arai W."/>
            <person name="Tsubouchi T."/>
            <person name="Morono Y."/>
            <person name="Uchiyama I."/>
            <person name="Ito T."/>
            <person name="Fujiyama A."/>
            <person name="Inagaki F."/>
            <person name="Takami H."/>
        </authorList>
    </citation>
    <scope>NUCLEOTIDE SEQUENCE</scope>
    <source>
        <strain evidence="10">Expedition CK06-06</strain>
    </source>
</reference>
<evidence type="ECO:0000313" key="10">
    <source>
        <dbReference type="EMBL" id="GAG64794.1"/>
    </source>
</evidence>
<dbReference type="EC" id="2.1.3.2" evidence="3"/>
<evidence type="ECO:0000256" key="2">
    <source>
        <dbReference type="ARBA" id="ARBA00008896"/>
    </source>
</evidence>
<keyword evidence="4" id="KW-0808">Transferase</keyword>
<comment type="pathway">
    <text evidence="1">Pyrimidine metabolism; UMP biosynthesis via de novo pathway; (S)-dihydroorotate from bicarbonate: step 2/3.</text>
</comment>
<feature type="domain" description="Aspartate/ornithine carbamoyltransferase Asp/Orn-binding" evidence="8">
    <location>
        <begin position="206"/>
        <end position="359"/>
    </location>
</feature>
<evidence type="ECO:0000256" key="5">
    <source>
        <dbReference type="ARBA" id="ARBA00022975"/>
    </source>
</evidence>
<comment type="caution">
    <text evidence="10">The sequence shown here is derived from an EMBL/GenBank/DDBJ whole genome shotgun (WGS) entry which is preliminary data.</text>
</comment>
<comment type="similarity">
    <text evidence="2">Belongs to the aspartate/ornithine carbamoyltransferase superfamily. ATCase family.</text>
</comment>
<dbReference type="GO" id="GO:0006520">
    <property type="term" value="P:amino acid metabolic process"/>
    <property type="evidence" value="ECO:0007669"/>
    <property type="project" value="InterPro"/>
</dbReference>
<dbReference type="PRINTS" id="PR00101">
    <property type="entry name" value="ATCASE"/>
</dbReference>
<name>X0Z6S9_9ZZZZ</name>
<dbReference type="GO" id="GO:0004070">
    <property type="term" value="F:aspartate carbamoyltransferase activity"/>
    <property type="evidence" value="ECO:0007669"/>
    <property type="project" value="UniProtKB-EC"/>
</dbReference>